<name>A0A9J7AQR4_9PROT</name>
<dbReference type="KEGG" id="naci:NUH88_19515"/>
<dbReference type="PROSITE" id="PS51257">
    <property type="entry name" value="PROKAR_LIPOPROTEIN"/>
    <property type="match status" value="1"/>
</dbReference>
<evidence type="ECO:0000313" key="2">
    <source>
        <dbReference type="Proteomes" id="UP001060336"/>
    </source>
</evidence>
<organism evidence="1 2">
    <name type="scientific">Nisaea acidiphila</name>
    <dbReference type="NCBI Taxonomy" id="1862145"/>
    <lineage>
        <taxon>Bacteria</taxon>
        <taxon>Pseudomonadati</taxon>
        <taxon>Pseudomonadota</taxon>
        <taxon>Alphaproteobacteria</taxon>
        <taxon>Rhodospirillales</taxon>
        <taxon>Thalassobaculaceae</taxon>
        <taxon>Nisaea</taxon>
    </lineage>
</organism>
<protein>
    <recommendedName>
        <fullName evidence="3">Lipoprotein</fullName>
    </recommendedName>
</protein>
<sequence length="187" mass="19534">MKSALSGLPAAGARIGTCAAIMLSLAACVTVIRGDGNTEGSAKREMLQYAASRGPVYLEMKGDTPELPEVHRRMAAAASGALQDMDLVFTADRGQAGIPDYRFVLAFNPAARVTERDLCEGGPAWVRRSEGETRLITSFCAGESLIASSITTAPQVSGPDDPVLGEMIRAGVAETIRGRATLGGPRP</sequence>
<evidence type="ECO:0008006" key="3">
    <source>
        <dbReference type="Google" id="ProtNLM"/>
    </source>
</evidence>
<reference evidence="1" key="1">
    <citation type="submission" date="2022-08" db="EMBL/GenBank/DDBJ databases">
        <title>Nisaea acidiphila sp. nov., isolated from a marine algal debris and emended description of the genus Nisaea Urios et al. 2008.</title>
        <authorList>
            <person name="Kwon K."/>
        </authorList>
    </citation>
    <scope>NUCLEOTIDE SEQUENCE</scope>
    <source>
        <strain evidence="1">MEBiC11861</strain>
    </source>
</reference>
<proteinExistence type="predicted"/>
<evidence type="ECO:0000313" key="1">
    <source>
        <dbReference type="EMBL" id="UUX49575.1"/>
    </source>
</evidence>
<dbReference type="RefSeq" id="WP_257768328.1">
    <property type="nucleotide sequence ID" value="NZ_CP102480.1"/>
</dbReference>
<gene>
    <name evidence="1" type="ORF">NUH88_19515</name>
</gene>
<dbReference type="AlphaFoldDB" id="A0A9J7AQR4"/>
<dbReference type="EMBL" id="CP102480">
    <property type="protein sequence ID" value="UUX49575.1"/>
    <property type="molecule type" value="Genomic_DNA"/>
</dbReference>
<dbReference type="Proteomes" id="UP001060336">
    <property type="component" value="Chromosome"/>
</dbReference>
<keyword evidence="2" id="KW-1185">Reference proteome</keyword>
<accession>A0A9J7AQR4</accession>